<accession>A0ACB7GRT6</accession>
<reference evidence="2" key="1">
    <citation type="journal article" date="2016" name="Nat. Biotechnol.">
        <title>Sequencing wild and cultivated cassava and related species reveals extensive interspecific hybridization and genetic diversity.</title>
        <authorList>
            <person name="Bredeson J.V."/>
            <person name="Lyons J.B."/>
            <person name="Prochnik S.E."/>
            <person name="Wu G.A."/>
            <person name="Ha C.M."/>
            <person name="Edsinger-Gonzales E."/>
            <person name="Grimwood J."/>
            <person name="Schmutz J."/>
            <person name="Rabbi I.Y."/>
            <person name="Egesi C."/>
            <person name="Nauluvula P."/>
            <person name="Lebot V."/>
            <person name="Ndunguru J."/>
            <person name="Mkamilo G."/>
            <person name="Bart R.S."/>
            <person name="Setter T.L."/>
            <person name="Gleadow R.M."/>
            <person name="Kulakow P."/>
            <person name="Ferguson M.E."/>
            <person name="Rounsley S."/>
            <person name="Rokhsar D.S."/>
        </authorList>
    </citation>
    <scope>NUCLEOTIDE SEQUENCE [LARGE SCALE GENOMIC DNA]</scope>
    <source>
        <strain evidence="2">cv. AM560-2</strain>
    </source>
</reference>
<evidence type="ECO:0000313" key="1">
    <source>
        <dbReference type="EMBL" id="KAG8643012.1"/>
    </source>
</evidence>
<comment type="caution">
    <text evidence="1">The sequence shown here is derived from an EMBL/GenBank/DDBJ whole genome shotgun (WGS) entry which is preliminary data.</text>
</comment>
<dbReference type="Proteomes" id="UP000091857">
    <property type="component" value="Chromosome 12"/>
</dbReference>
<proteinExistence type="predicted"/>
<sequence length="577" mass="64381">MIPMDIVASADQNTSLISRCITTRNLKLGMAVHSHLIKTALTFIPFFSNHLIDMYSKCNQIENAQKAFGDIPIKNNRSWNTLISAYSQVGLLEKARQLFDKIPQPNLVGYNSLISGLFHHGFYSESINVFKRMQKDSTCLCLDEFTVVSIVGSCACLGLLGLLRQVHGAAILIGLELNRIVYNALIDAYGKCGEPDTSYRIFNQLPERDVVSWTSMVGAYARASRMDDAFQIFMEMPVKNAVSWTSLIAGFAQNGQSHQALELFGRMLEEGSQPSAFTFVTILSACAGLALIGKGKQIHGHIIRRSSRSDLFNIYILNALIDMYSKCGDMKSSKTLFERMPEKDIVSWNSLITGLAQNGHAEDSLHTFRQMIEAKTMPNNVTFLGVLFACSHRGLIHEGLQILDMMEKDYGINPESEHYSVLIDLLGRKNRLKEAMELIESAPNGSNHVGMWGALLGACRVHGNSDLARCAAEVLFELEPTNAARYTMLSNIYVAADRWNDAHVVRRVMGERGLRKEAARSWIEVRNSRHEFVARAGDQHHIEEINELISQLDGHMKEAGYQPCNSSYFLAEVGDVS</sequence>
<name>A0ACB7GRT6_MANES</name>
<keyword evidence="2" id="KW-1185">Reference proteome</keyword>
<protein>
    <submittedName>
        <fullName evidence="1">Uncharacterized protein</fullName>
    </submittedName>
</protein>
<dbReference type="EMBL" id="CM004398">
    <property type="protein sequence ID" value="KAG8643012.1"/>
    <property type="molecule type" value="Genomic_DNA"/>
</dbReference>
<organism evidence="1 2">
    <name type="scientific">Manihot esculenta</name>
    <name type="common">Cassava</name>
    <name type="synonym">Jatropha manihot</name>
    <dbReference type="NCBI Taxonomy" id="3983"/>
    <lineage>
        <taxon>Eukaryota</taxon>
        <taxon>Viridiplantae</taxon>
        <taxon>Streptophyta</taxon>
        <taxon>Embryophyta</taxon>
        <taxon>Tracheophyta</taxon>
        <taxon>Spermatophyta</taxon>
        <taxon>Magnoliopsida</taxon>
        <taxon>eudicotyledons</taxon>
        <taxon>Gunneridae</taxon>
        <taxon>Pentapetalae</taxon>
        <taxon>rosids</taxon>
        <taxon>fabids</taxon>
        <taxon>Malpighiales</taxon>
        <taxon>Euphorbiaceae</taxon>
        <taxon>Crotonoideae</taxon>
        <taxon>Manihoteae</taxon>
        <taxon>Manihot</taxon>
    </lineage>
</organism>
<evidence type="ECO:0000313" key="2">
    <source>
        <dbReference type="Proteomes" id="UP000091857"/>
    </source>
</evidence>
<gene>
    <name evidence="1" type="ORF">MANES_12G157100v8</name>
</gene>